<dbReference type="Proteomes" id="UP001462961">
    <property type="component" value="Unassembled WGS sequence"/>
</dbReference>
<dbReference type="Pfam" id="PF13148">
    <property type="entry name" value="DUF3987"/>
    <property type="match status" value="1"/>
</dbReference>
<sequence length="541" mass="60499">MNALTKAKIAATRAAYFENTPPDLREQRRANGHADDELWPEPVPLPDATLAPVARFDFALLPDTLRGWVQDIATRMQCPPDYVGATVVTALGVVIGRRVGIRPKRRDDWTEYPNLWCCIIGRPGTLKSPAMSEALKPLLWLDARFGDRYQEELAAHEAQAVMVRMRRDAEKKRVLGLLRRNPDAEVDTHAFVDEEPPAMRRVLVHDATVEQLQVILSENPNGVGVVRDELVSLFKSLEREGQESARGFYLTGWSGNHAYTVDRIGRGHVHIPAICLSLIGSTQPGRIADYLRDAATGGAGDDGLMQRFGLLIWPDVSREAWENIDTEPDAAMRHQAYAVFDHLMTASPVHDWCAEYPTDHAGEPDETQPPFLRLDDDASDLFVEWRAGLENELREAALPEVLESHLAKYRKLVPGLALLFHLADGGHGPVNVASMERAIRWAHYLRTHAQRAYGMCLVTPVDRARVLLKKIAEGRLPPVEPFPLKKIYDAGWSRLATKEEAQEAVDVLLDHGYLAVASETDNTTGGRPKERRYMVNPKALQ</sequence>
<gene>
    <name evidence="2" type="ORF">VOI32_28705</name>
</gene>
<evidence type="ECO:0000256" key="1">
    <source>
        <dbReference type="SAM" id="MobiDB-lite"/>
    </source>
</evidence>
<name>A0ABV0E6R3_9BURK</name>
<accession>A0ABV0E6R3</accession>
<reference evidence="2 3" key="1">
    <citation type="submission" date="2024-01" db="EMBL/GenBank/DDBJ databases">
        <title>The diversity of rhizobia nodulating Mimosa spp. in eleven states of Brazil covering several biomes is determined by host plant, location, and edaphic factors.</title>
        <authorList>
            <person name="Rouws L."/>
            <person name="Barauna A."/>
            <person name="Beukes C."/>
            <person name="De Faria S.M."/>
            <person name="Gross E."/>
            <person name="Dos Reis Junior F.B."/>
            <person name="Simon M."/>
            <person name="Maluk M."/>
            <person name="Odee D.W."/>
            <person name="Kenicer G."/>
            <person name="Young J.P.W."/>
            <person name="Reis V.M."/>
            <person name="Zilli J."/>
            <person name="James E.K."/>
        </authorList>
    </citation>
    <scope>NUCLEOTIDE SEQUENCE [LARGE SCALE GENOMIC DNA]</scope>
    <source>
        <strain evidence="2 3">JHI1651</strain>
    </source>
</reference>
<comment type="caution">
    <text evidence="2">The sequence shown here is derived from an EMBL/GenBank/DDBJ whole genome shotgun (WGS) entry which is preliminary data.</text>
</comment>
<proteinExistence type="predicted"/>
<organism evidence="2 3">
    <name type="scientific">Paraburkholderia caribensis</name>
    <dbReference type="NCBI Taxonomy" id="75105"/>
    <lineage>
        <taxon>Bacteria</taxon>
        <taxon>Pseudomonadati</taxon>
        <taxon>Pseudomonadota</taxon>
        <taxon>Betaproteobacteria</taxon>
        <taxon>Burkholderiales</taxon>
        <taxon>Burkholderiaceae</taxon>
        <taxon>Paraburkholderia</taxon>
    </lineage>
</organism>
<keyword evidence="3" id="KW-1185">Reference proteome</keyword>
<dbReference type="EMBL" id="JAYLVJ010000044">
    <property type="protein sequence ID" value="MEO1757906.1"/>
    <property type="molecule type" value="Genomic_DNA"/>
</dbReference>
<evidence type="ECO:0000313" key="2">
    <source>
        <dbReference type="EMBL" id="MEO1757906.1"/>
    </source>
</evidence>
<feature type="region of interest" description="Disordered" evidence="1">
    <location>
        <begin position="519"/>
        <end position="541"/>
    </location>
</feature>
<dbReference type="InterPro" id="IPR025048">
    <property type="entry name" value="DUF3987"/>
</dbReference>
<protein>
    <submittedName>
        <fullName evidence="2">YfjI family protein</fullName>
    </submittedName>
</protein>
<evidence type="ECO:0000313" key="3">
    <source>
        <dbReference type="Proteomes" id="UP001462961"/>
    </source>
</evidence>
<dbReference type="RefSeq" id="WP_107203992.1">
    <property type="nucleotide sequence ID" value="NZ_CP015959.1"/>
</dbReference>